<dbReference type="GO" id="GO:0022857">
    <property type="term" value="F:transmembrane transporter activity"/>
    <property type="evidence" value="ECO:0007669"/>
    <property type="project" value="TreeGrafter"/>
</dbReference>
<proteinExistence type="predicted"/>
<dbReference type="OrthoDB" id="4867459at2759"/>
<keyword evidence="3 5" id="KW-1133">Transmembrane helix</keyword>
<dbReference type="SUPFAM" id="SSF103473">
    <property type="entry name" value="MFS general substrate transporter"/>
    <property type="match status" value="1"/>
</dbReference>
<dbReference type="Gene3D" id="1.20.1250.20">
    <property type="entry name" value="MFS general substrate transporter like domains"/>
    <property type="match status" value="1"/>
</dbReference>
<dbReference type="PANTHER" id="PTHR23507">
    <property type="entry name" value="ZGC:174356"/>
    <property type="match status" value="1"/>
</dbReference>
<gene>
    <name evidence="6" type="ORF">IF1G_06336</name>
</gene>
<evidence type="ECO:0000256" key="3">
    <source>
        <dbReference type="ARBA" id="ARBA00022989"/>
    </source>
</evidence>
<dbReference type="GO" id="GO:0016020">
    <property type="term" value="C:membrane"/>
    <property type="evidence" value="ECO:0007669"/>
    <property type="project" value="UniProtKB-SubCell"/>
</dbReference>
<dbReference type="Proteomes" id="UP000315783">
    <property type="component" value="Unassembled WGS sequence"/>
</dbReference>
<evidence type="ECO:0000256" key="5">
    <source>
        <dbReference type="SAM" id="Phobius"/>
    </source>
</evidence>
<evidence type="ECO:0000256" key="2">
    <source>
        <dbReference type="ARBA" id="ARBA00022692"/>
    </source>
</evidence>
<organism evidence="6 7">
    <name type="scientific">Cordyceps javanica</name>
    <dbReference type="NCBI Taxonomy" id="43265"/>
    <lineage>
        <taxon>Eukaryota</taxon>
        <taxon>Fungi</taxon>
        <taxon>Dikarya</taxon>
        <taxon>Ascomycota</taxon>
        <taxon>Pezizomycotina</taxon>
        <taxon>Sordariomycetes</taxon>
        <taxon>Hypocreomycetidae</taxon>
        <taxon>Hypocreales</taxon>
        <taxon>Cordycipitaceae</taxon>
        <taxon>Cordyceps</taxon>
    </lineage>
</organism>
<feature type="transmembrane region" description="Helical" evidence="5">
    <location>
        <begin position="104"/>
        <end position="124"/>
    </location>
</feature>
<dbReference type="EMBL" id="SPUK01000008">
    <property type="protein sequence ID" value="TQV95349.1"/>
    <property type="molecule type" value="Genomic_DNA"/>
</dbReference>
<feature type="transmembrane region" description="Helical" evidence="5">
    <location>
        <begin position="130"/>
        <end position="153"/>
    </location>
</feature>
<evidence type="ECO:0000256" key="1">
    <source>
        <dbReference type="ARBA" id="ARBA00004141"/>
    </source>
</evidence>
<dbReference type="InterPro" id="IPR036259">
    <property type="entry name" value="MFS_trans_sf"/>
</dbReference>
<evidence type="ECO:0000313" key="7">
    <source>
        <dbReference type="Proteomes" id="UP000315783"/>
    </source>
</evidence>
<protein>
    <submittedName>
        <fullName evidence="6">MFS transporter</fullName>
    </submittedName>
</protein>
<accession>A0A545V0Y5</accession>
<comment type="caution">
    <text evidence="6">The sequence shown here is derived from an EMBL/GenBank/DDBJ whole genome shotgun (WGS) entry which is preliminary data.</text>
</comment>
<keyword evidence="2 5" id="KW-0812">Transmembrane</keyword>
<reference evidence="6 7" key="1">
    <citation type="journal article" date="2019" name="Appl. Microbiol. Biotechnol.">
        <title>Genome sequence of Isaria javanica and comparative genome analysis insights into family S53 peptidase evolution in fungal entomopathogens.</title>
        <authorList>
            <person name="Lin R."/>
            <person name="Zhang X."/>
            <person name="Xin B."/>
            <person name="Zou M."/>
            <person name="Gao Y."/>
            <person name="Qin F."/>
            <person name="Hu Q."/>
            <person name="Xie B."/>
            <person name="Cheng X."/>
        </authorList>
    </citation>
    <scope>NUCLEOTIDE SEQUENCE [LARGE SCALE GENOMIC DNA]</scope>
    <source>
        <strain evidence="6 7">IJ1G</strain>
    </source>
</reference>
<dbReference type="PANTHER" id="PTHR23507:SF1">
    <property type="entry name" value="FI18259P1-RELATED"/>
    <property type="match status" value="1"/>
</dbReference>
<keyword evidence="7" id="KW-1185">Reference proteome</keyword>
<evidence type="ECO:0000256" key="4">
    <source>
        <dbReference type="ARBA" id="ARBA00023136"/>
    </source>
</evidence>
<keyword evidence="4 5" id="KW-0472">Membrane</keyword>
<sequence>MESTPLLGNARPNEAERGTAANLELFKQHVARWHTLYVCVLFLVVTDVPSFMGEGPMLRMLELGACREYYTAHEPDKIDGHGNVPERLCKVADIQSRVAHIRGLLSFMEAVPGLVLAVPYGIIADTYGRTFVIGLCLVGFLIRDTWIFVCLYFHRLFPLNAVYFAPSTAIIGGGSTVTSPMLFAIVAASTPQERRYDTLLHHGHRTNSTG</sequence>
<dbReference type="AlphaFoldDB" id="A0A545V0Y5"/>
<comment type="subcellular location">
    <subcellularLocation>
        <location evidence="1">Membrane</location>
        <topology evidence="1">Multi-pass membrane protein</topology>
    </subcellularLocation>
</comment>
<dbReference type="STRING" id="43265.A0A545V0Y5"/>
<evidence type="ECO:0000313" key="6">
    <source>
        <dbReference type="EMBL" id="TQV95349.1"/>
    </source>
</evidence>
<name>A0A545V0Y5_9HYPO</name>